<dbReference type="Pfam" id="PF00117">
    <property type="entry name" value="GATase"/>
    <property type="match status" value="1"/>
</dbReference>
<protein>
    <recommendedName>
        <fullName evidence="4">aminodeoxychorismate synthase</fullName>
        <ecNumber evidence="4">2.6.1.85</ecNumber>
    </recommendedName>
    <alternativeName>
        <fullName evidence="8">Para-aminobenzoate synthase</fullName>
    </alternativeName>
    <alternativeName>
        <fullName evidence="9">p-aminobenzoic acid synthase</fullName>
    </alternativeName>
</protein>
<comment type="caution">
    <text evidence="13">The sequence shown here is derived from an EMBL/GenBank/DDBJ whole genome shotgun (WGS) entry which is preliminary data.</text>
</comment>
<feature type="domain" description="Chorismate-utilising enzyme C-terminal" evidence="11">
    <location>
        <begin position="449"/>
        <end position="725"/>
    </location>
</feature>
<dbReference type="GO" id="GO:0046820">
    <property type="term" value="F:4-amino-4-deoxychorismate synthase activity"/>
    <property type="evidence" value="ECO:0007669"/>
    <property type="project" value="UniProtKB-EC"/>
</dbReference>
<comment type="catalytic activity">
    <reaction evidence="1">
        <text>chorismate + L-glutamine = 4-amino-4-deoxychorismate + L-glutamate</text>
        <dbReference type="Rhea" id="RHEA:11672"/>
        <dbReference type="ChEBI" id="CHEBI:29748"/>
        <dbReference type="ChEBI" id="CHEBI:29985"/>
        <dbReference type="ChEBI" id="CHEBI:58359"/>
        <dbReference type="ChEBI" id="CHEBI:58406"/>
        <dbReference type="EC" id="2.6.1.85"/>
    </reaction>
</comment>
<dbReference type="AlphaFoldDB" id="A0A9P6HGT3"/>
<accession>A0A9P6HGT3</accession>
<evidence type="ECO:0000256" key="8">
    <source>
        <dbReference type="ARBA" id="ARBA00031329"/>
    </source>
</evidence>
<dbReference type="PROSITE" id="PS51273">
    <property type="entry name" value="GATASE_TYPE_1"/>
    <property type="match status" value="1"/>
</dbReference>
<dbReference type="Gene3D" id="3.40.50.880">
    <property type="match status" value="1"/>
</dbReference>
<comment type="similarity">
    <text evidence="3">In the C-terminal section; belongs to the anthranilate synthase component I family.</text>
</comment>
<dbReference type="Pfam" id="PF04715">
    <property type="entry name" value="Anth_synt_I_N"/>
    <property type="match status" value="1"/>
</dbReference>
<dbReference type="GO" id="GO:0005737">
    <property type="term" value="C:cytoplasm"/>
    <property type="evidence" value="ECO:0007669"/>
    <property type="project" value="TreeGrafter"/>
</dbReference>
<dbReference type="InterPro" id="IPR005801">
    <property type="entry name" value="ADC_synthase"/>
</dbReference>
<gene>
    <name evidence="13" type="ORF">BJ322DRAFT_1203761</name>
</gene>
<dbReference type="PRINTS" id="PR00096">
    <property type="entry name" value="GATASE"/>
</dbReference>
<evidence type="ECO:0000256" key="4">
    <source>
        <dbReference type="ARBA" id="ARBA00013139"/>
    </source>
</evidence>
<evidence type="ECO:0000259" key="10">
    <source>
        <dbReference type="Pfam" id="PF00117"/>
    </source>
</evidence>
<dbReference type="InterPro" id="IPR006221">
    <property type="entry name" value="TrpG/PapA_dom"/>
</dbReference>
<dbReference type="SUPFAM" id="SSF56322">
    <property type="entry name" value="ADC synthase"/>
    <property type="match status" value="1"/>
</dbReference>
<dbReference type="Pfam" id="PF00425">
    <property type="entry name" value="Chorismate_bind"/>
    <property type="match status" value="1"/>
</dbReference>
<evidence type="ECO:0000313" key="14">
    <source>
        <dbReference type="Proteomes" id="UP000736335"/>
    </source>
</evidence>
<reference evidence="13" key="1">
    <citation type="journal article" date="2020" name="Nat. Commun.">
        <title>Large-scale genome sequencing of mycorrhizal fungi provides insights into the early evolution of symbiotic traits.</title>
        <authorList>
            <person name="Miyauchi S."/>
            <person name="Kiss E."/>
            <person name="Kuo A."/>
            <person name="Drula E."/>
            <person name="Kohler A."/>
            <person name="Sanchez-Garcia M."/>
            <person name="Morin E."/>
            <person name="Andreopoulos B."/>
            <person name="Barry K.W."/>
            <person name="Bonito G."/>
            <person name="Buee M."/>
            <person name="Carver A."/>
            <person name="Chen C."/>
            <person name="Cichocki N."/>
            <person name="Clum A."/>
            <person name="Culley D."/>
            <person name="Crous P.W."/>
            <person name="Fauchery L."/>
            <person name="Girlanda M."/>
            <person name="Hayes R.D."/>
            <person name="Keri Z."/>
            <person name="LaButti K."/>
            <person name="Lipzen A."/>
            <person name="Lombard V."/>
            <person name="Magnuson J."/>
            <person name="Maillard F."/>
            <person name="Murat C."/>
            <person name="Nolan M."/>
            <person name="Ohm R.A."/>
            <person name="Pangilinan J."/>
            <person name="Pereira M.F."/>
            <person name="Perotto S."/>
            <person name="Peter M."/>
            <person name="Pfister S."/>
            <person name="Riley R."/>
            <person name="Sitrit Y."/>
            <person name="Stielow J.B."/>
            <person name="Szollosi G."/>
            <person name="Zifcakova L."/>
            <person name="Stursova M."/>
            <person name="Spatafora J.W."/>
            <person name="Tedersoo L."/>
            <person name="Vaario L.M."/>
            <person name="Yamada A."/>
            <person name="Yan M."/>
            <person name="Wang P."/>
            <person name="Xu J."/>
            <person name="Bruns T."/>
            <person name="Baldrian P."/>
            <person name="Vilgalys R."/>
            <person name="Dunand C."/>
            <person name="Henrissat B."/>
            <person name="Grigoriev I.V."/>
            <person name="Hibbett D."/>
            <person name="Nagy L.G."/>
            <person name="Martin F.M."/>
        </authorList>
    </citation>
    <scope>NUCLEOTIDE SEQUENCE</scope>
    <source>
        <strain evidence="13">UH-Tt-Lm1</strain>
    </source>
</reference>
<dbReference type="InterPro" id="IPR006805">
    <property type="entry name" value="Anth_synth_I_N"/>
</dbReference>
<dbReference type="GO" id="GO:0046656">
    <property type="term" value="P:folic acid biosynthetic process"/>
    <property type="evidence" value="ECO:0007669"/>
    <property type="project" value="UniProtKB-KW"/>
</dbReference>
<keyword evidence="7" id="KW-0315">Glutamine amidotransferase</keyword>
<dbReference type="NCBIfam" id="TIGR01823">
    <property type="entry name" value="PabB-fungal"/>
    <property type="match status" value="1"/>
</dbReference>
<dbReference type="GO" id="GO:0000162">
    <property type="term" value="P:L-tryptophan biosynthetic process"/>
    <property type="evidence" value="ECO:0007669"/>
    <property type="project" value="TreeGrafter"/>
</dbReference>
<dbReference type="InterPro" id="IPR015890">
    <property type="entry name" value="Chorismate_C"/>
</dbReference>
<dbReference type="Gene3D" id="3.60.120.10">
    <property type="entry name" value="Anthranilate synthase"/>
    <property type="match status" value="1"/>
</dbReference>
<dbReference type="Proteomes" id="UP000736335">
    <property type="component" value="Unassembled WGS sequence"/>
</dbReference>
<dbReference type="InterPro" id="IPR017926">
    <property type="entry name" value="GATASE"/>
</dbReference>
<evidence type="ECO:0000256" key="9">
    <source>
        <dbReference type="ARBA" id="ARBA00031904"/>
    </source>
</evidence>
<sequence>MSPPKILFIDSYDSFTFNIAALCRTSIPGCEIQIIKNDQFTIQQLTPHLPHFAAVVVGPGPGSPENLQDIGVIKYLWKLPDELLPPVLGVCLGLQSLCVEFGARLKRLSVVKHGLISKIHHTNKDLFEGAGLIEAVRYHSLHVDVSGCPEIEELAWADDGSENGRVVMGVRHATKPFWAVQYHPESVRTIGGGKQIVQNFWSFASTWNAARGVKPWGSTQSSVFGFPWPPLSIQDAIVTKSPIIIPRTVNTAIIHLPHLSTPHICELLGAKDESSPFVVLDSVAKPGRFTIIGSLSRSSPQFTYHCRDLFVTVRTGDNVRREQLGTNDIWSWMKSFMCQKRGFVGSPDIPFWGGLVGILSYEIGVDKLKALGQRRWRGRRHPDLNMVFVERSVVVDSVTRNVYVQSLLSNDDAWVSKTVTSLKDLTTHGATEPPPTKLVPKITTPKESLYKSRITLAKEKLFAGESYELCLTALSHISLPHVQSDTSSSWRLFRDLRKANPAPHAAYLRLHPTTLVSSSPERFLSFSRPSNPVYQLRPIKGTVSKGPGITRAVAEDALIGSPKEVAENLMIVDLITHDLHGVVGENVTVKKFCAVEEYETVWQLVSVIEGTLPQTTHSLEAEWGLGWDLLSNSLPPGSMTGAPKKRSVEILQTLEDSDRSIYSGTFGYWCVSGAGDWAVTIRSCFKYDDGSCAADSGKEEWRIGAGGAITALSTVEGEWDEMHLKLQSVFRMFGAKQPS</sequence>
<keyword evidence="5" id="KW-0808">Transferase</keyword>
<dbReference type="InterPro" id="IPR010117">
    <property type="entry name" value="PabB_fungal"/>
</dbReference>
<dbReference type="PRINTS" id="PR00097">
    <property type="entry name" value="ANTSNTHASEII"/>
</dbReference>
<keyword evidence="6" id="KW-0289">Folate biosynthesis</keyword>
<keyword evidence="14" id="KW-1185">Reference proteome</keyword>
<evidence type="ECO:0000259" key="12">
    <source>
        <dbReference type="Pfam" id="PF04715"/>
    </source>
</evidence>
<comment type="pathway">
    <text evidence="2">Cofactor biosynthesis; tetrahydrofolate biosynthesis; 4-aminobenzoate from chorismate: step 1/2.</text>
</comment>
<feature type="domain" description="Anthranilate synthase component I N-terminal" evidence="12">
    <location>
        <begin position="274"/>
        <end position="404"/>
    </location>
</feature>
<evidence type="ECO:0000259" key="11">
    <source>
        <dbReference type="Pfam" id="PF00425"/>
    </source>
</evidence>
<dbReference type="PANTHER" id="PTHR11236:SF18">
    <property type="entry name" value="AMINODEOXYCHORISMATE SYNTHASE"/>
    <property type="match status" value="1"/>
</dbReference>
<dbReference type="CDD" id="cd01743">
    <property type="entry name" value="GATase1_Anthranilate_Synthase"/>
    <property type="match status" value="1"/>
</dbReference>
<dbReference type="InterPro" id="IPR029062">
    <property type="entry name" value="Class_I_gatase-like"/>
</dbReference>
<dbReference type="OrthoDB" id="64220at2759"/>
<evidence type="ECO:0000256" key="1">
    <source>
        <dbReference type="ARBA" id="ARBA00001000"/>
    </source>
</evidence>
<dbReference type="GO" id="GO:0008153">
    <property type="term" value="P:4-aminobenzoate biosynthetic process"/>
    <property type="evidence" value="ECO:0007669"/>
    <property type="project" value="TreeGrafter"/>
</dbReference>
<dbReference type="NCBIfam" id="TIGR00566">
    <property type="entry name" value="trpG_papA"/>
    <property type="match status" value="1"/>
</dbReference>
<name>A0A9P6HGT3_9AGAM</name>
<evidence type="ECO:0000256" key="7">
    <source>
        <dbReference type="ARBA" id="ARBA00022962"/>
    </source>
</evidence>
<dbReference type="SUPFAM" id="SSF52317">
    <property type="entry name" value="Class I glutamine amidotransferase-like"/>
    <property type="match status" value="1"/>
</dbReference>
<evidence type="ECO:0000256" key="5">
    <source>
        <dbReference type="ARBA" id="ARBA00022679"/>
    </source>
</evidence>
<dbReference type="PANTHER" id="PTHR11236">
    <property type="entry name" value="AMINOBENZOATE/ANTHRANILATE SYNTHASE"/>
    <property type="match status" value="1"/>
</dbReference>
<evidence type="ECO:0000256" key="2">
    <source>
        <dbReference type="ARBA" id="ARBA00005009"/>
    </source>
</evidence>
<evidence type="ECO:0000256" key="6">
    <source>
        <dbReference type="ARBA" id="ARBA00022909"/>
    </source>
</evidence>
<evidence type="ECO:0000313" key="13">
    <source>
        <dbReference type="EMBL" id="KAF9786664.1"/>
    </source>
</evidence>
<reference evidence="13" key="2">
    <citation type="submission" date="2020-11" db="EMBL/GenBank/DDBJ databases">
        <authorList>
            <consortium name="DOE Joint Genome Institute"/>
            <person name="Kuo A."/>
            <person name="Miyauchi S."/>
            <person name="Kiss E."/>
            <person name="Drula E."/>
            <person name="Kohler A."/>
            <person name="Sanchez-Garcia M."/>
            <person name="Andreopoulos B."/>
            <person name="Barry K.W."/>
            <person name="Bonito G."/>
            <person name="Buee M."/>
            <person name="Carver A."/>
            <person name="Chen C."/>
            <person name="Cichocki N."/>
            <person name="Clum A."/>
            <person name="Culley D."/>
            <person name="Crous P.W."/>
            <person name="Fauchery L."/>
            <person name="Girlanda M."/>
            <person name="Hayes R."/>
            <person name="Keri Z."/>
            <person name="Labutti K."/>
            <person name="Lipzen A."/>
            <person name="Lombard V."/>
            <person name="Magnuson J."/>
            <person name="Maillard F."/>
            <person name="Morin E."/>
            <person name="Murat C."/>
            <person name="Nolan M."/>
            <person name="Ohm R."/>
            <person name="Pangilinan J."/>
            <person name="Pereira M."/>
            <person name="Perotto S."/>
            <person name="Peter M."/>
            <person name="Riley R."/>
            <person name="Sitrit Y."/>
            <person name="Stielow B."/>
            <person name="Szollosi G."/>
            <person name="Zifcakova L."/>
            <person name="Stursova M."/>
            <person name="Spatafora J.W."/>
            <person name="Tedersoo L."/>
            <person name="Vaario L.-M."/>
            <person name="Yamada A."/>
            <person name="Yan M."/>
            <person name="Wang P."/>
            <person name="Xu J."/>
            <person name="Bruns T."/>
            <person name="Baldrian P."/>
            <person name="Vilgalys R."/>
            <person name="Henrissat B."/>
            <person name="Grigoriev I.V."/>
            <person name="Hibbett D."/>
            <person name="Nagy L.G."/>
            <person name="Martin F.M."/>
        </authorList>
    </citation>
    <scope>NUCLEOTIDE SEQUENCE</scope>
    <source>
        <strain evidence="13">UH-Tt-Lm1</strain>
    </source>
</reference>
<dbReference type="EC" id="2.6.1.85" evidence="4"/>
<proteinExistence type="inferred from homology"/>
<evidence type="ECO:0000256" key="3">
    <source>
        <dbReference type="ARBA" id="ARBA00005970"/>
    </source>
</evidence>
<dbReference type="InterPro" id="IPR019999">
    <property type="entry name" value="Anth_synth_I-like"/>
</dbReference>
<feature type="domain" description="Glutamine amidotransferase" evidence="10">
    <location>
        <begin position="8"/>
        <end position="200"/>
    </location>
</feature>
<dbReference type="EMBL" id="WIUZ02000005">
    <property type="protein sequence ID" value="KAF9786664.1"/>
    <property type="molecule type" value="Genomic_DNA"/>
</dbReference>
<organism evidence="13 14">
    <name type="scientific">Thelephora terrestris</name>
    <dbReference type="NCBI Taxonomy" id="56493"/>
    <lineage>
        <taxon>Eukaryota</taxon>
        <taxon>Fungi</taxon>
        <taxon>Dikarya</taxon>
        <taxon>Basidiomycota</taxon>
        <taxon>Agaricomycotina</taxon>
        <taxon>Agaricomycetes</taxon>
        <taxon>Thelephorales</taxon>
        <taxon>Thelephoraceae</taxon>
        <taxon>Thelephora</taxon>
    </lineage>
</organism>